<evidence type="ECO:0000256" key="8">
    <source>
        <dbReference type="ARBA" id="ARBA00025127"/>
    </source>
</evidence>
<dbReference type="EMBL" id="JAKELL010000001">
    <property type="protein sequence ID" value="KAH9001457.1"/>
    <property type="molecule type" value="Genomic_DNA"/>
</dbReference>
<dbReference type="PANTHER" id="PTHR12949">
    <property type="entry name" value="RNA POLYMERASE III DNA DIRECTED -RELATED"/>
    <property type="match status" value="1"/>
</dbReference>
<gene>
    <name evidence="12" type="ORF">EDB92DRAFT_1826755</name>
</gene>
<evidence type="ECO:0000256" key="1">
    <source>
        <dbReference type="ARBA" id="ARBA00004123"/>
    </source>
</evidence>
<dbReference type="GO" id="GO:0006351">
    <property type="term" value="P:DNA-templated transcription"/>
    <property type="evidence" value="ECO:0007669"/>
    <property type="project" value="InterPro"/>
</dbReference>
<feature type="coiled-coil region" evidence="10">
    <location>
        <begin position="181"/>
        <end position="215"/>
    </location>
</feature>
<dbReference type="InterPro" id="IPR036388">
    <property type="entry name" value="WH-like_DNA-bd_sf"/>
</dbReference>
<dbReference type="AlphaFoldDB" id="A0AAD4LRY5"/>
<dbReference type="GO" id="GO:0005666">
    <property type="term" value="C:RNA polymerase III complex"/>
    <property type="evidence" value="ECO:0007669"/>
    <property type="project" value="UniProtKB-UniRule"/>
</dbReference>
<evidence type="ECO:0000256" key="10">
    <source>
        <dbReference type="SAM" id="Coils"/>
    </source>
</evidence>
<evidence type="ECO:0000256" key="5">
    <source>
        <dbReference type="ARBA" id="ARBA00022478"/>
    </source>
</evidence>
<evidence type="ECO:0000256" key="6">
    <source>
        <dbReference type="ARBA" id="ARBA00023163"/>
    </source>
</evidence>
<evidence type="ECO:0000256" key="2">
    <source>
        <dbReference type="ARBA" id="ARBA00006835"/>
    </source>
</evidence>
<comment type="function">
    <text evidence="8 9">DNA-dependent RNA polymerase catalyzes the transcription of DNA into RNA using the four ribonucleoside triphosphates as substrates. Specific core component of RNA polymerase III which synthesizes small RNAs, such as 5S rRNA and tRNAs.</text>
</comment>
<comment type="similarity">
    <text evidence="2 9">Belongs to the RNA polymerase beta chain family.</text>
</comment>
<dbReference type="InterPro" id="IPR055207">
    <property type="entry name" value="POLR3C_WHD"/>
</dbReference>
<name>A0AAD4LRY5_9AGAM</name>
<evidence type="ECO:0000313" key="13">
    <source>
        <dbReference type="Proteomes" id="UP001201163"/>
    </source>
</evidence>
<dbReference type="Gene3D" id="6.10.140.1450">
    <property type="match status" value="1"/>
</dbReference>
<keyword evidence="10" id="KW-0175">Coiled coil</keyword>
<keyword evidence="5 9" id="KW-0240">DNA-directed RNA polymerase</keyword>
<evidence type="ECO:0000313" key="12">
    <source>
        <dbReference type="EMBL" id="KAH9001457.1"/>
    </source>
</evidence>
<organism evidence="12 13">
    <name type="scientific">Lactarius akahatsu</name>
    <dbReference type="NCBI Taxonomy" id="416441"/>
    <lineage>
        <taxon>Eukaryota</taxon>
        <taxon>Fungi</taxon>
        <taxon>Dikarya</taxon>
        <taxon>Basidiomycota</taxon>
        <taxon>Agaricomycotina</taxon>
        <taxon>Agaricomycetes</taxon>
        <taxon>Russulales</taxon>
        <taxon>Russulaceae</taxon>
        <taxon>Lactarius</taxon>
    </lineage>
</organism>
<protein>
    <recommendedName>
        <fullName evidence="4 9">DNA-directed RNA polymerase III subunit RPC3</fullName>
        <shortName evidence="9">RNA polymerase III subunit C3</shortName>
    </recommendedName>
</protein>
<comment type="subcellular location">
    <subcellularLocation>
        <location evidence="1 9">Nucleus</location>
    </subcellularLocation>
</comment>
<proteinExistence type="inferred from homology"/>
<evidence type="ECO:0000256" key="9">
    <source>
        <dbReference type="RuleBase" id="RU367076"/>
    </source>
</evidence>
<keyword evidence="13" id="KW-1185">Reference proteome</keyword>
<dbReference type="InterPro" id="IPR017919">
    <property type="entry name" value="TFIIE/TFIIEa_HTH"/>
</dbReference>
<evidence type="ECO:0000256" key="3">
    <source>
        <dbReference type="ARBA" id="ARBA00011206"/>
    </source>
</evidence>
<dbReference type="Gene3D" id="1.10.10.10">
    <property type="entry name" value="Winged helix-like DNA-binding domain superfamily/Winged helix DNA-binding domain"/>
    <property type="match status" value="4"/>
</dbReference>
<dbReference type="PANTHER" id="PTHR12949:SF0">
    <property type="entry name" value="DNA-DIRECTED RNA POLYMERASE III SUBUNIT RPC3"/>
    <property type="match status" value="1"/>
</dbReference>
<dbReference type="Pfam" id="PF05645">
    <property type="entry name" value="RNA_pol_Rpc82"/>
    <property type="match status" value="1"/>
</dbReference>
<keyword evidence="7 9" id="KW-0539">Nucleus</keyword>
<dbReference type="Pfam" id="PF22536">
    <property type="entry name" value="WHD_POLR3C"/>
    <property type="match status" value="1"/>
</dbReference>
<dbReference type="Proteomes" id="UP001201163">
    <property type="component" value="Unassembled WGS sequence"/>
</dbReference>
<dbReference type="Pfam" id="PF08221">
    <property type="entry name" value="HTH_9"/>
    <property type="match status" value="1"/>
</dbReference>
<sequence>MADGDTANVCAQIIHSHFGQFTIVVSTLLSRGRLPFPQLVRYSNLKPRTVRAAILVLIQHNILWHATTEDGGEVFEVNTNECLARLRFGRYVWLAEQCFGTLGASIVQLILDHGKLRPPDIMSHMAPQGSKESTACAQALHGLVISSYLKPSTILSHISPQDKRILYETEEKAKIAGFPTAKELRQAREVAIDRLKREEEEAEKVGLRIKVLDENAVDDDVYFRVNYPKFNIHIRNKLIEAAARERFNDGAASVLKATLKATESKQKTITDIRSDPTTAANISMQLEHDHALASGLVLNTRKPKNIVLVKAYLNMLAFVDNPTPTGRASSFVSLNGSKVYVEFGIIASRLRRRVLEAVTRERHGDEGVRILRLLIDSGKVDEKQISKLTMIAPKDVRPLLSAMSAESLISIQEVPKSADRNPTRMFFLWYVDLPKACSVLLGNLYKTVYNINVRKQAETEERGIKAVSEKRERSDVSQNEGLLTRNERETLREWESRIEKLTVLEARVEEVVFILNDFGACQNEPT</sequence>
<comment type="subunit">
    <text evidence="3 9">Component of the RNA polymerase III (Pol III) complex consisting of 17 subunits.</text>
</comment>
<keyword evidence="6 9" id="KW-0804">Transcription</keyword>
<dbReference type="SUPFAM" id="SSF46785">
    <property type="entry name" value="Winged helix' DNA-binding domain"/>
    <property type="match status" value="1"/>
</dbReference>
<reference evidence="12" key="1">
    <citation type="submission" date="2022-01" db="EMBL/GenBank/DDBJ databases">
        <title>Comparative genomics reveals a dynamic genome evolution in the ectomycorrhizal milk-cap (Lactarius) mushrooms.</title>
        <authorList>
            <consortium name="DOE Joint Genome Institute"/>
            <person name="Lebreton A."/>
            <person name="Tang N."/>
            <person name="Kuo A."/>
            <person name="LaButti K."/>
            <person name="Drula E."/>
            <person name="Barry K."/>
            <person name="Clum A."/>
            <person name="Lipzen A."/>
            <person name="Mousain D."/>
            <person name="Ng V."/>
            <person name="Wang R."/>
            <person name="Wang X."/>
            <person name="Dai Y."/>
            <person name="Henrissat B."/>
            <person name="Grigoriev I.V."/>
            <person name="Guerin-Laguette A."/>
            <person name="Yu F."/>
            <person name="Martin F.M."/>
        </authorList>
    </citation>
    <scope>NUCLEOTIDE SEQUENCE</scope>
    <source>
        <strain evidence="12">QP</strain>
    </source>
</reference>
<dbReference type="PROSITE" id="PS51344">
    <property type="entry name" value="HTH_TFE_IIE"/>
    <property type="match status" value="1"/>
</dbReference>
<evidence type="ECO:0000256" key="4">
    <source>
        <dbReference type="ARBA" id="ARBA00016689"/>
    </source>
</evidence>
<dbReference type="InterPro" id="IPR008806">
    <property type="entry name" value="RNA_pol_III_Rpc82_C"/>
</dbReference>
<dbReference type="InterPro" id="IPR036390">
    <property type="entry name" value="WH_DNA-bd_sf"/>
</dbReference>
<dbReference type="GO" id="GO:0003697">
    <property type="term" value="F:single-stranded DNA binding"/>
    <property type="evidence" value="ECO:0007669"/>
    <property type="project" value="UniProtKB-UniRule"/>
</dbReference>
<comment type="caution">
    <text evidence="12">The sequence shown here is derived from an EMBL/GenBank/DDBJ whole genome shotgun (WGS) entry which is preliminary data.</text>
</comment>
<evidence type="ECO:0000256" key="7">
    <source>
        <dbReference type="ARBA" id="ARBA00023242"/>
    </source>
</evidence>
<accession>A0AAD4LRY5</accession>
<dbReference type="InterPro" id="IPR013197">
    <property type="entry name" value="RNA_pol_III_RPC82-rel_HTH"/>
</dbReference>
<evidence type="ECO:0000259" key="11">
    <source>
        <dbReference type="PROSITE" id="PS51344"/>
    </source>
</evidence>
<feature type="domain" description="HTH TFE/IIEalpha-type" evidence="11">
    <location>
        <begin position="351"/>
        <end position="437"/>
    </location>
</feature>
<dbReference type="InterPro" id="IPR039748">
    <property type="entry name" value="RPC3"/>
</dbReference>